<reference evidence="6 7" key="1">
    <citation type="journal article" date="2016" name="Nat. Commun.">
        <title>Thousands of microbial genomes shed light on interconnected biogeochemical processes in an aquifer system.</title>
        <authorList>
            <person name="Anantharaman K."/>
            <person name="Brown C.T."/>
            <person name="Hug L.A."/>
            <person name="Sharon I."/>
            <person name="Castelle C.J."/>
            <person name="Probst A.J."/>
            <person name="Thomas B.C."/>
            <person name="Singh A."/>
            <person name="Wilkins M.J."/>
            <person name="Karaoz U."/>
            <person name="Brodie E.L."/>
            <person name="Williams K.H."/>
            <person name="Hubbard S.S."/>
            <person name="Banfield J.F."/>
        </authorList>
    </citation>
    <scope>NUCLEOTIDE SEQUENCE [LARGE SCALE GENOMIC DNA]</scope>
</reference>
<dbReference type="GO" id="GO:0009103">
    <property type="term" value="P:lipopolysaccharide biosynthetic process"/>
    <property type="evidence" value="ECO:0007669"/>
    <property type="project" value="UniProtKB-UniRule"/>
</dbReference>
<evidence type="ECO:0000313" key="7">
    <source>
        <dbReference type="Proteomes" id="UP000178082"/>
    </source>
</evidence>
<dbReference type="InterPro" id="IPR029044">
    <property type="entry name" value="Nucleotide-diphossugar_trans"/>
</dbReference>
<keyword evidence="4 5" id="KW-0448">Lipopolysaccharide biosynthesis</keyword>
<evidence type="ECO:0000256" key="2">
    <source>
        <dbReference type="ARBA" id="ARBA00022679"/>
    </source>
</evidence>
<comment type="catalytic activity">
    <reaction evidence="5">
        <text>3-deoxy-alpha-D-manno-oct-2-ulosonate + CTP = CMP-3-deoxy-beta-D-manno-octulosonate + diphosphate</text>
        <dbReference type="Rhea" id="RHEA:23448"/>
        <dbReference type="ChEBI" id="CHEBI:33019"/>
        <dbReference type="ChEBI" id="CHEBI:37563"/>
        <dbReference type="ChEBI" id="CHEBI:85986"/>
        <dbReference type="ChEBI" id="CHEBI:85987"/>
        <dbReference type="EC" id="2.7.7.38"/>
    </reaction>
</comment>
<organism evidence="6 7">
    <name type="scientific">Candidatus Schekmanbacteria bacterium RIFCSPLOWO2_12_FULL_38_15</name>
    <dbReference type="NCBI Taxonomy" id="1817883"/>
    <lineage>
        <taxon>Bacteria</taxon>
        <taxon>Candidatus Schekmaniibacteriota</taxon>
    </lineage>
</organism>
<dbReference type="Pfam" id="PF02348">
    <property type="entry name" value="CTP_transf_3"/>
    <property type="match status" value="1"/>
</dbReference>
<comment type="caution">
    <text evidence="6">The sequence shown here is derived from an EMBL/GenBank/DDBJ whole genome shotgun (WGS) entry which is preliminary data.</text>
</comment>
<dbReference type="InterPro" id="IPR004528">
    <property type="entry name" value="KdsB"/>
</dbReference>
<evidence type="ECO:0000256" key="4">
    <source>
        <dbReference type="ARBA" id="ARBA00022985"/>
    </source>
</evidence>
<dbReference type="SUPFAM" id="SSF53448">
    <property type="entry name" value="Nucleotide-diphospho-sugar transferases"/>
    <property type="match status" value="1"/>
</dbReference>
<proteinExistence type="inferred from homology"/>
<comment type="pathway">
    <text evidence="5">Nucleotide-sugar biosynthesis; CMP-3-deoxy-D-manno-octulosonate biosynthesis; CMP-3-deoxy-D-manno-octulosonate from 3-deoxy-D-manno-octulosonate and CTP: step 1/1.</text>
</comment>
<dbReference type="NCBIfam" id="NF003952">
    <property type="entry name" value="PRK05450.1-5"/>
    <property type="match status" value="1"/>
</dbReference>
<dbReference type="GO" id="GO:0008690">
    <property type="term" value="F:3-deoxy-manno-octulosonate cytidylyltransferase activity"/>
    <property type="evidence" value="ECO:0007669"/>
    <property type="project" value="UniProtKB-UniRule"/>
</dbReference>
<keyword evidence="3 5" id="KW-0548">Nucleotidyltransferase</keyword>
<dbReference type="NCBIfam" id="NF003950">
    <property type="entry name" value="PRK05450.1-3"/>
    <property type="match status" value="1"/>
</dbReference>
<dbReference type="STRING" id="1817883.A3G31_04200"/>
<dbReference type="AlphaFoldDB" id="A0A1F7SJT6"/>
<comment type="function">
    <text evidence="5">Activates KDO (a required 8-carbon sugar) for incorporation into bacterial lipopolysaccharide in Gram-negative bacteria.</text>
</comment>
<name>A0A1F7SJT6_9BACT</name>
<keyword evidence="5" id="KW-0963">Cytoplasm</keyword>
<accession>A0A1F7SJT6</accession>
<evidence type="ECO:0000256" key="3">
    <source>
        <dbReference type="ARBA" id="ARBA00022695"/>
    </source>
</evidence>
<comment type="subcellular location">
    <subcellularLocation>
        <location evidence="5">Cytoplasm</location>
    </subcellularLocation>
    <subcellularLocation>
        <location evidence="1">Membrane</location>
    </subcellularLocation>
</comment>
<dbReference type="InterPro" id="IPR003329">
    <property type="entry name" value="Cytidylyl_trans"/>
</dbReference>
<sequence length="244" mass="27830">MKSSVIIPVRYGSSRFPGKPLAVIRGKTMIQRVYERALESKEADKIIVATDDERIYKEVENFGGEVRMTSASHVSGTDRIAEIAKSLKYDLIVNLQGDEPLIDPSLIDNSLSFMKANKRVKVCTFRKQISDHNAINDPSVVKVVSDRNGFALYFSRHPVPFPRGQKEEKIFYYKHIGIYTFDREFLLKFSSLPPSPLERAEGLEQLRVLENGFRMKVLDTEYNPISVDTPEDVKVVEDVIKETK</sequence>
<dbReference type="GO" id="GO:0016020">
    <property type="term" value="C:membrane"/>
    <property type="evidence" value="ECO:0007669"/>
    <property type="project" value="UniProtKB-SubCell"/>
</dbReference>
<dbReference type="PANTHER" id="PTHR42866:SF2">
    <property type="entry name" value="3-DEOXY-MANNO-OCTULOSONATE CYTIDYLYLTRANSFERASE, MITOCHONDRIAL"/>
    <property type="match status" value="1"/>
</dbReference>
<dbReference type="NCBIfam" id="TIGR00466">
    <property type="entry name" value="kdsB"/>
    <property type="match status" value="1"/>
</dbReference>
<dbReference type="PANTHER" id="PTHR42866">
    <property type="entry name" value="3-DEOXY-MANNO-OCTULOSONATE CYTIDYLYLTRANSFERASE"/>
    <property type="match status" value="1"/>
</dbReference>
<dbReference type="GO" id="GO:0005829">
    <property type="term" value="C:cytosol"/>
    <property type="evidence" value="ECO:0007669"/>
    <property type="project" value="TreeGrafter"/>
</dbReference>
<dbReference type="Gene3D" id="3.90.550.10">
    <property type="entry name" value="Spore Coat Polysaccharide Biosynthesis Protein SpsA, Chain A"/>
    <property type="match status" value="1"/>
</dbReference>
<gene>
    <name evidence="5" type="primary">kdsB</name>
    <name evidence="6" type="ORF">A3G31_04200</name>
</gene>
<dbReference type="EC" id="2.7.7.38" evidence="5"/>
<dbReference type="Proteomes" id="UP000178082">
    <property type="component" value="Unassembled WGS sequence"/>
</dbReference>
<evidence type="ECO:0000256" key="5">
    <source>
        <dbReference type="HAMAP-Rule" id="MF_00057"/>
    </source>
</evidence>
<dbReference type="FunFam" id="3.90.550.10:FF:000011">
    <property type="entry name" value="3-deoxy-manno-octulosonate cytidylyltransferase"/>
    <property type="match status" value="1"/>
</dbReference>
<comment type="similarity">
    <text evidence="5">Belongs to the KdsB family.</text>
</comment>
<protein>
    <recommendedName>
        <fullName evidence="5">3-deoxy-manno-octulosonate cytidylyltransferase</fullName>
        <ecNumber evidence="5">2.7.7.38</ecNumber>
    </recommendedName>
    <alternativeName>
        <fullName evidence="5">CMP-2-keto-3-deoxyoctulosonic acid synthase</fullName>
        <shortName evidence="5">CKS</shortName>
        <shortName evidence="5">CMP-KDO synthase</shortName>
    </alternativeName>
</protein>
<evidence type="ECO:0000313" key="6">
    <source>
        <dbReference type="EMBL" id="OGL54033.1"/>
    </source>
</evidence>
<dbReference type="HAMAP" id="MF_00057">
    <property type="entry name" value="KdsB"/>
    <property type="match status" value="1"/>
</dbReference>
<keyword evidence="2 5" id="KW-0808">Transferase</keyword>
<dbReference type="CDD" id="cd02517">
    <property type="entry name" value="CMP-KDO-Synthetase"/>
    <property type="match status" value="1"/>
</dbReference>
<dbReference type="GO" id="GO:0033468">
    <property type="term" value="P:CMP-keto-3-deoxy-D-manno-octulosonic acid biosynthetic process"/>
    <property type="evidence" value="ECO:0007669"/>
    <property type="project" value="UniProtKB-UniRule"/>
</dbReference>
<dbReference type="UniPathway" id="UPA00358">
    <property type="reaction ID" value="UER00476"/>
</dbReference>
<evidence type="ECO:0000256" key="1">
    <source>
        <dbReference type="ARBA" id="ARBA00004370"/>
    </source>
</evidence>
<dbReference type="EMBL" id="MGDI01000017">
    <property type="protein sequence ID" value="OGL54033.1"/>
    <property type="molecule type" value="Genomic_DNA"/>
</dbReference>
<dbReference type="NCBIfam" id="NF009905">
    <property type="entry name" value="PRK13368.1"/>
    <property type="match status" value="1"/>
</dbReference>